<dbReference type="SUPFAM" id="SSF88946">
    <property type="entry name" value="Sigma2 domain of RNA polymerase sigma factors"/>
    <property type="match status" value="1"/>
</dbReference>
<feature type="domain" description="RNA polymerase sigma-70 region 2" evidence="6">
    <location>
        <begin position="21"/>
        <end position="75"/>
    </location>
</feature>
<evidence type="ECO:0000259" key="6">
    <source>
        <dbReference type="Pfam" id="PF04542"/>
    </source>
</evidence>
<evidence type="ECO:0000256" key="4">
    <source>
        <dbReference type="ARBA" id="ARBA00023125"/>
    </source>
</evidence>
<dbReference type="PANTHER" id="PTHR43133">
    <property type="entry name" value="RNA POLYMERASE ECF-TYPE SIGMA FACTO"/>
    <property type="match status" value="1"/>
</dbReference>
<reference evidence="8 9" key="1">
    <citation type="submission" date="2019-08" db="EMBL/GenBank/DDBJ databases">
        <title>Complete genome sequence of Terriglobus albidus strain ORNL.</title>
        <authorList>
            <person name="Podar M."/>
        </authorList>
    </citation>
    <scope>NUCLEOTIDE SEQUENCE [LARGE SCALE GENOMIC DNA]</scope>
    <source>
        <strain evidence="8 9">ORNL</strain>
    </source>
</reference>
<dbReference type="CDD" id="cd06171">
    <property type="entry name" value="Sigma70_r4"/>
    <property type="match status" value="1"/>
</dbReference>
<dbReference type="InterPro" id="IPR013325">
    <property type="entry name" value="RNA_pol_sigma_r2"/>
</dbReference>
<dbReference type="Pfam" id="PF04542">
    <property type="entry name" value="Sigma70_r2"/>
    <property type="match status" value="1"/>
</dbReference>
<keyword evidence="9" id="KW-1185">Reference proteome</keyword>
<dbReference type="InterPro" id="IPR014284">
    <property type="entry name" value="RNA_pol_sigma-70_dom"/>
</dbReference>
<dbReference type="InterPro" id="IPR039425">
    <property type="entry name" value="RNA_pol_sigma-70-like"/>
</dbReference>
<evidence type="ECO:0000256" key="2">
    <source>
        <dbReference type="ARBA" id="ARBA00023015"/>
    </source>
</evidence>
<evidence type="ECO:0000256" key="3">
    <source>
        <dbReference type="ARBA" id="ARBA00023082"/>
    </source>
</evidence>
<protein>
    <submittedName>
        <fullName evidence="8">Sigma-70 family RNA polymerase sigma factor</fullName>
    </submittedName>
</protein>
<dbReference type="GO" id="GO:0016987">
    <property type="term" value="F:sigma factor activity"/>
    <property type="evidence" value="ECO:0007669"/>
    <property type="project" value="UniProtKB-KW"/>
</dbReference>
<dbReference type="EMBL" id="CP042806">
    <property type="protein sequence ID" value="QEE31141.1"/>
    <property type="molecule type" value="Genomic_DNA"/>
</dbReference>
<dbReference type="PANTHER" id="PTHR43133:SF8">
    <property type="entry name" value="RNA POLYMERASE SIGMA FACTOR HI_1459-RELATED"/>
    <property type="match status" value="1"/>
</dbReference>
<dbReference type="InterPro" id="IPR013324">
    <property type="entry name" value="RNA_pol_sigma_r3/r4-like"/>
</dbReference>
<feature type="domain" description="RNA polymerase sigma factor 70 region 4 type 2" evidence="7">
    <location>
        <begin position="115"/>
        <end position="166"/>
    </location>
</feature>
<evidence type="ECO:0000259" key="7">
    <source>
        <dbReference type="Pfam" id="PF08281"/>
    </source>
</evidence>
<name>A0A5B9EL74_9BACT</name>
<dbReference type="KEGG" id="talb:FTW19_02505"/>
<dbReference type="InterPro" id="IPR007627">
    <property type="entry name" value="RNA_pol_sigma70_r2"/>
</dbReference>
<evidence type="ECO:0000313" key="8">
    <source>
        <dbReference type="EMBL" id="QEE31141.1"/>
    </source>
</evidence>
<dbReference type="NCBIfam" id="TIGR02937">
    <property type="entry name" value="sigma70-ECF"/>
    <property type="match status" value="1"/>
</dbReference>
<evidence type="ECO:0000256" key="1">
    <source>
        <dbReference type="ARBA" id="ARBA00010641"/>
    </source>
</evidence>
<gene>
    <name evidence="8" type="ORF">FTW19_02505</name>
</gene>
<evidence type="ECO:0000256" key="5">
    <source>
        <dbReference type="ARBA" id="ARBA00023163"/>
    </source>
</evidence>
<sequence>MDFGRRSRAGFEDLALPQLAALYNHARWLCRDEAEAEDLVQETLSKALRAFDSFQPGTNFKAWIFRIQRNAFLNSRTAIAESRTVFLEDQEEAFDPPSLGLTPEQELIRLDNIALVQDALAQLSPPLREVLLLCDLEELSYKEIAGILDIPTGTVMSRLSRARQALRELLQPRFGGSR</sequence>
<proteinExistence type="inferred from homology"/>
<accession>A0A5B9EL74</accession>
<dbReference type="Proteomes" id="UP000321820">
    <property type="component" value="Chromosome"/>
</dbReference>
<dbReference type="Gene3D" id="1.10.1740.10">
    <property type="match status" value="1"/>
</dbReference>
<dbReference type="Pfam" id="PF08281">
    <property type="entry name" value="Sigma70_r4_2"/>
    <property type="match status" value="1"/>
</dbReference>
<dbReference type="GO" id="GO:0003677">
    <property type="term" value="F:DNA binding"/>
    <property type="evidence" value="ECO:0007669"/>
    <property type="project" value="UniProtKB-KW"/>
</dbReference>
<keyword evidence="3" id="KW-0731">Sigma factor</keyword>
<dbReference type="GO" id="GO:0006352">
    <property type="term" value="P:DNA-templated transcription initiation"/>
    <property type="evidence" value="ECO:0007669"/>
    <property type="project" value="InterPro"/>
</dbReference>
<dbReference type="OrthoDB" id="9785675at2"/>
<dbReference type="InterPro" id="IPR013249">
    <property type="entry name" value="RNA_pol_sigma70_r4_t2"/>
</dbReference>
<organism evidence="8 9">
    <name type="scientific">Terriglobus albidus</name>
    <dbReference type="NCBI Taxonomy" id="1592106"/>
    <lineage>
        <taxon>Bacteria</taxon>
        <taxon>Pseudomonadati</taxon>
        <taxon>Acidobacteriota</taxon>
        <taxon>Terriglobia</taxon>
        <taxon>Terriglobales</taxon>
        <taxon>Acidobacteriaceae</taxon>
        <taxon>Terriglobus</taxon>
    </lineage>
</organism>
<keyword evidence="2" id="KW-0805">Transcription regulation</keyword>
<evidence type="ECO:0000313" key="9">
    <source>
        <dbReference type="Proteomes" id="UP000321820"/>
    </source>
</evidence>
<dbReference type="InterPro" id="IPR036388">
    <property type="entry name" value="WH-like_DNA-bd_sf"/>
</dbReference>
<keyword evidence="5" id="KW-0804">Transcription</keyword>
<comment type="similarity">
    <text evidence="1">Belongs to the sigma-70 factor family. ECF subfamily.</text>
</comment>
<dbReference type="SUPFAM" id="SSF88659">
    <property type="entry name" value="Sigma3 and sigma4 domains of RNA polymerase sigma factors"/>
    <property type="match status" value="1"/>
</dbReference>
<dbReference type="AlphaFoldDB" id="A0A5B9EL74"/>
<keyword evidence="4" id="KW-0238">DNA-binding</keyword>
<dbReference type="Gene3D" id="1.10.10.10">
    <property type="entry name" value="Winged helix-like DNA-binding domain superfamily/Winged helix DNA-binding domain"/>
    <property type="match status" value="1"/>
</dbReference>